<feature type="compositionally biased region" description="Low complexity" evidence="2">
    <location>
        <begin position="2645"/>
        <end position="2654"/>
    </location>
</feature>
<feature type="domain" description="PDZ" evidence="3">
    <location>
        <begin position="5"/>
        <end position="70"/>
    </location>
</feature>
<feature type="region of interest" description="Disordered" evidence="2">
    <location>
        <begin position="2171"/>
        <end position="2202"/>
    </location>
</feature>
<feature type="region of interest" description="Disordered" evidence="2">
    <location>
        <begin position="1964"/>
        <end position="2030"/>
    </location>
</feature>
<proteinExistence type="predicted"/>
<evidence type="ECO:0000256" key="1">
    <source>
        <dbReference type="SAM" id="Coils"/>
    </source>
</evidence>
<protein>
    <recommendedName>
        <fullName evidence="3">PDZ domain-containing protein</fullName>
    </recommendedName>
</protein>
<feature type="region of interest" description="Disordered" evidence="2">
    <location>
        <begin position="947"/>
        <end position="975"/>
    </location>
</feature>
<feature type="coiled-coil region" evidence="1">
    <location>
        <begin position="1866"/>
        <end position="1920"/>
    </location>
</feature>
<feature type="region of interest" description="Disordered" evidence="2">
    <location>
        <begin position="2075"/>
        <end position="2156"/>
    </location>
</feature>
<feature type="region of interest" description="Disordered" evidence="2">
    <location>
        <begin position="1180"/>
        <end position="1199"/>
    </location>
</feature>
<feature type="domain" description="PDZ" evidence="3">
    <location>
        <begin position="177"/>
        <end position="256"/>
    </location>
</feature>
<feature type="compositionally biased region" description="Basic and acidic residues" evidence="2">
    <location>
        <begin position="1079"/>
        <end position="1095"/>
    </location>
</feature>
<dbReference type="Pfam" id="PF00595">
    <property type="entry name" value="PDZ"/>
    <property type="match status" value="3"/>
</dbReference>
<dbReference type="InterPro" id="IPR001478">
    <property type="entry name" value="PDZ"/>
</dbReference>
<feature type="coiled-coil region" evidence="1">
    <location>
        <begin position="1647"/>
        <end position="1713"/>
    </location>
</feature>
<keyword evidence="1" id="KW-0175">Coiled coil</keyword>
<feature type="compositionally biased region" description="Low complexity" evidence="2">
    <location>
        <begin position="2589"/>
        <end position="2610"/>
    </location>
</feature>
<feature type="compositionally biased region" description="Basic and acidic residues" evidence="2">
    <location>
        <begin position="1159"/>
        <end position="1169"/>
    </location>
</feature>
<feature type="compositionally biased region" description="Basic and acidic residues" evidence="2">
    <location>
        <begin position="2277"/>
        <end position="2296"/>
    </location>
</feature>
<dbReference type="SUPFAM" id="SSF50156">
    <property type="entry name" value="PDZ domain-like"/>
    <property type="match status" value="8"/>
</dbReference>
<dbReference type="Proteomes" id="UP000604046">
    <property type="component" value="Unassembled WGS sequence"/>
</dbReference>
<feature type="compositionally biased region" description="Basic and acidic residues" evidence="2">
    <location>
        <begin position="2254"/>
        <end position="2264"/>
    </location>
</feature>
<feature type="compositionally biased region" description="Polar residues" evidence="2">
    <location>
        <begin position="2238"/>
        <end position="2249"/>
    </location>
</feature>
<feature type="compositionally biased region" description="Basic and acidic residues" evidence="2">
    <location>
        <begin position="1990"/>
        <end position="2003"/>
    </location>
</feature>
<evidence type="ECO:0000313" key="5">
    <source>
        <dbReference type="Proteomes" id="UP000604046"/>
    </source>
</evidence>
<dbReference type="Gene3D" id="2.30.42.10">
    <property type="match status" value="5"/>
</dbReference>
<evidence type="ECO:0000259" key="3">
    <source>
        <dbReference type="PROSITE" id="PS50106"/>
    </source>
</evidence>
<feature type="compositionally biased region" description="Low complexity" evidence="2">
    <location>
        <begin position="2468"/>
        <end position="2478"/>
    </location>
</feature>
<dbReference type="OrthoDB" id="449341at2759"/>
<feature type="region of interest" description="Disordered" evidence="2">
    <location>
        <begin position="1610"/>
        <end position="1631"/>
    </location>
</feature>
<feature type="compositionally biased region" description="Basic and acidic residues" evidence="2">
    <location>
        <begin position="2130"/>
        <end position="2153"/>
    </location>
</feature>
<feature type="domain" description="PDZ" evidence="3">
    <location>
        <begin position="724"/>
        <end position="803"/>
    </location>
</feature>
<feature type="region of interest" description="Disordered" evidence="2">
    <location>
        <begin position="2453"/>
        <end position="2498"/>
    </location>
</feature>
<reference evidence="4" key="1">
    <citation type="submission" date="2021-02" db="EMBL/GenBank/DDBJ databases">
        <authorList>
            <person name="Dougan E. K."/>
            <person name="Rhodes N."/>
            <person name="Thang M."/>
            <person name="Chan C."/>
        </authorList>
    </citation>
    <scope>NUCLEOTIDE SEQUENCE</scope>
</reference>
<feature type="region of interest" description="Disordered" evidence="2">
    <location>
        <begin position="2559"/>
        <end position="2654"/>
    </location>
</feature>
<comment type="caution">
    <text evidence="4">The sequence shown here is derived from an EMBL/GenBank/DDBJ whole genome shotgun (WGS) entry which is preliminary data.</text>
</comment>
<evidence type="ECO:0000313" key="4">
    <source>
        <dbReference type="EMBL" id="CAE7446926.1"/>
    </source>
</evidence>
<accession>A0A812RNK5</accession>
<feature type="region of interest" description="Disordered" evidence="2">
    <location>
        <begin position="1079"/>
        <end position="1106"/>
    </location>
</feature>
<dbReference type="Pfam" id="PF00612">
    <property type="entry name" value="IQ"/>
    <property type="match status" value="1"/>
</dbReference>
<dbReference type="InterPro" id="IPR036034">
    <property type="entry name" value="PDZ_sf"/>
</dbReference>
<feature type="domain" description="PDZ" evidence="3">
    <location>
        <begin position="84"/>
        <end position="163"/>
    </location>
</feature>
<dbReference type="SMART" id="SM00228">
    <property type="entry name" value="PDZ"/>
    <property type="match status" value="9"/>
</dbReference>
<dbReference type="InterPro" id="IPR000048">
    <property type="entry name" value="IQ_motif_EF-hand-BS"/>
</dbReference>
<feature type="region of interest" description="Disordered" evidence="2">
    <location>
        <begin position="2220"/>
        <end position="2326"/>
    </location>
</feature>
<feature type="compositionally biased region" description="Basic and acidic residues" evidence="2">
    <location>
        <begin position="2220"/>
        <end position="2237"/>
    </location>
</feature>
<feature type="compositionally biased region" description="Low complexity" evidence="2">
    <location>
        <begin position="2297"/>
        <end position="2311"/>
    </location>
</feature>
<feature type="region of interest" description="Disordered" evidence="2">
    <location>
        <begin position="1020"/>
        <end position="1039"/>
    </location>
</feature>
<keyword evidence="5" id="KW-1185">Reference proteome</keyword>
<dbReference type="EMBL" id="CAJNDS010002356">
    <property type="protein sequence ID" value="CAE7446926.1"/>
    <property type="molecule type" value="Genomic_DNA"/>
</dbReference>
<feature type="compositionally biased region" description="Pro residues" evidence="2">
    <location>
        <begin position="2635"/>
        <end position="2644"/>
    </location>
</feature>
<feature type="compositionally biased region" description="Polar residues" evidence="2">
    <location>
        <begin position="2118"/>
        <end position="2129"/>
    </location>
</feature>
<gene>
    <name evidence="4" type="ORF">SNAT2548_LOCUS24363</name>
</gene>
<feature type="region of interest" description="Disordered" evidence="2">
    <location>
        <begin position="1149"/>
        <end position="1169"/>
    </location>
</feature>
<organism evidence="4 5">
    <name type="scientific">Symbiodinium natans</name>
    <dbReference type="NCBI Taxonomy" id="878477"/>
    <lineage>
        <taxon>Eukaryota</taxon>
        <taxon>Sar</taxon>
        <taxon>Alveolata</taxon>
        <taxon>Dinophyceae</taxon>
        <taxon>Suessiales</taxon>
        <taxon>Symbiodiniaceae</taxon>
        <taxon>Symbiodinium</taxon>
    </lineage>
</organism>
<name>A0A812RNK5_9DINO</name>
<dbReference type="SMART" id="SM00015">
    <property type="entry name" value="IQ"/>
    <property type="match status" value="6"/>
</dbReference>
<dbReference type="PROSITE" id="PS50096">
    <property type="entry name" value="IQ"/>
    <property type="match status" value="4"/>
</dbReference>
<evidence type="ECO:0000256" key="2">
    <source>
        <dbReference type="SAM" id="MobiDB-lite"/>
    </source>
</evidence>
<dbReference type="PROSITE" id="PS50106">
    <property type="entry name" value="PDZ"/>
    <property type="match status" value="4"/>
</dbReference>
<sequence length="2654" mass="289426">MQAMQEVVAKVEDAKLGLVPQFAEGEVLVKDVSKGGWAESAGIRAGARLLQLNGVPAAGMRDADFKAAVKQRPLRICFEQKVFEVVLEDAAEKLGCSFSGAPPANAVVAKVSPGSFAERNSIQIGHVLVAVNGEALKDLTDAAFRDRLKARPVRLRFQVPEEVASQHVQASNMQRFEVLLEDAEVKLGCGFAGIPPEPVMVGKVSPGSFAERSSIQTGHLLVALNGMQVKELNAETFKQCLKGRPVRLNFEIPQAEVCSLFREHIAAVHPFARKAKAQAIDKVETQESAATAIQALARGALVEHSLLVSGMTQFWRSASVVRSEVGVLREKALDWRHASPVSVLQLLPCCPFCWCNACGQGVGSHSGASSLDDLGRLARADLLSCVGDAEVRSHAGSCGFAGLPPEPVIVAKVSEGSFAATHKIQTGHLLLALNGVEIKDLNPETFKSGAYPVTAVGTMAQCCCEKWLFTQRQSMKARPVSAAPSTWHLGEWSGEREKAQAIDKVETQESAATAIQALARGALVEHSLLVSGMTQFWRSASVVRSEVGVLREKALDWRHASPVSVLQLLPCCLFGWCNACGQGVGSHSGASSLDDLGRLARADLLSCVGDAEVRSHAGSCGFAGLPPEPVIVACLQHKIQTGHLLLALNGVEIKDLNPETFKQSMKARPVSLRLQIPQAEEKAQAIDKVETQESAATAIQALARGRAARKGTGLEASEATRGFEVTLADAETKLGCGFAGLPPEPVIVAKVSEGSFAATHKIQTGHLLLALNGVEIKDLNPETFKQSMKARPVSLRLQIPQAEEKAQAIDKVETQESAATAIQALARGRAARKATGLDAPEPAVTTEAALEQEAQARASLIEDGASQFLAEEGVQSLGLEFFSMPPSPVVISKVSEGSWGQSAGLLVNTEIRSMNGTSVSSMDAESFKAQMKLRPLKLSVRMPEPAHRLDEGNLLSGAPSKEEHADKAGSVPPVLPAGEQELQQDLANVRSELRAKDQELASAKADLERTQHELQEKCKELEAGEGVSEEKAKLKEELAEQDRELAKARLAEQDAARPNTSVEDLHAKDQEIARLHDQLAEAEAKLQHSSQKTEDQELASAKADLERTQRELQEKCKELEAIEGVSEEKAKLKEELAGRDRELADAKLAEQDAAQPKTSVEDLHAKDQEIARLHDQLAEAEAKLQHSSQKTEMDGGEKVRELQEQLLQKEADLAHAREEVGQLLLQASESSGTSVQRDEELAQLRDQLASAEGRLHDLDVTNLQDVHPRSGGSALLSEPVQASSDHEAELAACKEELAKCAEEYQRVLAELEDANAKRDKDEKADTPDSGASFQISPAYWETVELHALKEELQQKEAEIGGFTSAAVCGSRITVQSLQKDLAHARTKIQDDDTLKATVPRSVVHWGFRLQRGLVYEVKKGGWAEAVSLRLGDRLLTLQGKPAADYSRADFDRVKLERPLELKFQRGHRRQAEEVASTRIQANWKGQKARAGAKAKRLPQIEARLRVGEGEILKAVAEAEASELGFELECWPPAPRVLLRLVRSGSWARGVGMREGDELLTVQGQSLQEIDRRRFQQLLDKTRPLEITFCRGTKEDTARIASAKAQAGWRKRSENLEGEALDTGEQKVQQDETKEKILAMSETSQGASQHLEERLAERDRELKALRQEFSKAEAVYQTSLREISADSSNSAVELASLKAQLAVEQSKAVKLQTDATVKATGLGAKLAVEQRKAETLHARLVQAEVIHQEQMNEVTDFLLEKQQELRLSDSDLLEMRARPTAGRGPNEMAELKQALAEEQAKVSAAERKLVKSWSDQRAIDLQWQAEVAARDDKLTEVQGDLVKAEWWASLSKRSPQLQEMLDIKDELSMEQAKSSRAERKLAEAQDAARLLEEMDALQDALNQEEARMLQMKTKITQAQAQRQLTSEVAAEIQATSETKTKATKTDLERLSWEYQRQQRELQKMDSEEAAAVKMQARARGNQARKQVAGMKAKEAQAVKTETAEASKPSEPGAGAAGSKPPEADSENSELRAKLASALTESVQKGSLEQGLAKVYGQPSRAVQALRKEVASLKAKLSLAEASHPTTPPSSPMSRRTPTFKKKLQPSSSTVRFAVEEDPQSTTDRSASTAQHEQHNQEEMQKFKQAEERSQRFQEEATTFAVEVEQMRKEEAQMKLELDESKAQQVKKEDSLSGDGSVREREATEKAMYLHEISAKESMLEQAREEIRALKDQADKEHQVLQSVPASQHSPSDPVEEQKQAAEARQLKCSLNMQEELSTELKRRLSEARDELAAHSRSAESAQSEAQAGADAHPGQTAEAPNEDSAVGQAFRHEQEVAQTLRHELREVETAAVATAEAAEARILQIEAMDRRGRVALHMAESSAEKEVLLKQDAIRAACEAEAKADQALFSEQRLRHEIYEQSQAALRESAVCDGLRRALMNSVEQEMAQEALHALRSQPPPTERASTGPSSSQPVAAPQPTLPESPLTPFVSGGQASAPRASQVFASKLSNREDLMHDLMSPAEVKSWMEPSMISQPSLLSAAASEAASLRKEAEQLRREVQHWRASRPARAEPMAPTEAWPASPDRRSAAVPAAPAAPAAPVAATSPRTVRSMDHEDPRPAQVSSPRSLPMLHEQPPPRPPPGRTSPEPGSRLS</sequence>